<evidence type="ECO:0000313" key="2">
    <source>
        <dbReference type="EMBL" id="RPF28567.1"/>
    </source>
</evidence>
<keyword evidence="3" id="KW-1185">Reference proteome</keyword>
<feature type="transmembrane region" description="Helical" evidence="1">
    <location>
        <begin position="39"/>
        <end position="57"/>
    </location>
</feature>
<evidence type="ECO:0000256" key="1">
    <source>
        <dbReference type="SAM" id="Phobius"/>
    </source>
</evidence>
<dbReference type="AlphaFoldDB" id="A0A3N4Z8H2"/>
<keyword evidence="1" id="KW-1133">Transmembrane helix</keyword>
<keyword evidence="1" id="KW-0472">Membrane</keyword>
<evidence type="ECO:0000313" key="3">
    <source>
        <dbReference type="Proteomes" id="UP000280726"/>
    </source>
</evidence>
<dbReference type="OrthoDB" id="5147724at2"/>
<reference evidence="2 3" key="1">
    <citation type="submission" date="2018-11" db="EMBL/GenBank/DDBJ databases">
        <title>Sequencing the genomes of 1000 actinobacteria strains.</title>
        <authorList>
            <person name="Klenk H.-P."/>
        </authorList>
    </citation>
    <scope>NUCLEOTIDE SEQUENCE [LARGE SCALE GENOMIC DNA]</scope>
    <source>
        <strain evidence="2 3">DSM 14418</strain>
    </source>
</reference>
<dbReference type="RefSeq" id="WP_123918878.1">
    <property type="nucleotide sequence ID" value="NZ_RKRA01000001.1"/>
</dbReference>
<gene>
    <name evidence="2" type="ORF">EDD32_3100</name>
</gene>
<accession>A0A3N4Z8H2</accession>
<proteinExistence type="predicted"/>
<dbReference type="EMBL" id="RKRA01000001">
    <property type="protein sequence ID" value="RPF28567.1"/>
    <property type="molecule type" value="Genomic_DNA"/>
</dbReference>
<organism evidence="2 3">
    <name type="scientific">Georgenia muralis</name>
    <dbReference type="NCBI Taxonomy" id="154117"/>
    <lineage>
        <taxon>Bacteria</taxon>
        <taxon>Bacillati</taxon>
        <taxon>Actinomycetota</taxon>
        <taxon>Actinomycetes</taxon>
        <taxon>Micrococcales</taxon>
        <taxon>Bogoriellaceae</taxon>
        <taxon>Georgenia</taxon>
    </lineage>
</organism>
<dbReference type="Proteomes" id="UP000280726">
    <property type="component" value="Unassembled WGS sequence"/>
</dbReference>
<feature type="transmembrane region" description="Helical" evidence="1">
    <location>
        <begin position="77"/>
        <end position="99"/>
    </location>
</feature>
<name>A0A3N4Z8H2_9MICO</name>
<sequence>MVFYVIFRFWCTLGLRVLPLAQAWMPTNHLVRWVGTDRGIKWGLPIGIALTPLYNLAMTWGHGHLDAGGTAFWWVPTVWGAINIIKFAHVAIRSPFIWIHRTVRRRRALGRELPARARAVTADATSN</sequence>
<protein>
    <submittedName>
        <fullName evidence="2">Uncharacterized protein</fullName>
    </submittedName>
</protein>
<comment type="caution">
    <text evidence="2">The sequence shown here is derived from an EMBL/GenBank/DDBJ whole genome shotgun (WGS) entry which is preliminary data.</text>
</comment>
<keyword evidence="1" id="KW-0812">Transmembrane</keyword>